<feature type="domain" description="Barstar (barnase inhibitor)" evidence="2">
    <location>
        <begin position="1"/>
        <end position="83"/>
    </location>
</feature>
<gene>
    <name evidence="3" type="ORF">GKE73_11065</name>
</gene>
<dbReference type="Pfam" id="PF01337">
    <property type="entry name" value="Barstar"/>
    <property type="match status" value="1"/>
</dbReference>
<name>A0A844GFI4_9NEIS</name>
<dbReference type="Proteomes" id="UP000446658">
    <property type="component" value="Unassembled WGS sequence"/>
</dbReference>
<dbReference type="SUPFAM" id="SSF52038">
    <property type="entry name" value="Barstar-related"/>
    <property type="match status" value="1"/>
</dbReference>
<evidence type="ECO:0000259" key="2">
    <source>
        <dbReference type="Pfam" id="PF01337"/>
    </source>
</evidence>
<comment type="caution">
    <text evidence="3">The sequence shown here is derived from an EMBL/GenBank/DDBJ whole genome shotgun (WGS) entry which is preliminary data.</text>
</comment>
<accession>A0A844GFI4</accession>
<keyword evidence="4" id="KW-1185">Reference proteome</keyword>
<sequence length="92" mass="10312">MPVKVCELRHIQSLPQLYEAMAAQLPLPTHFGRNLDALYDVLANDVVGPFEIIWRDTEASRQALGADTYATVLEILQTVAEERGDVTLDIHH</sequence>
<evidence type="ECO:0000313" key="4">
    <source>
        <dbReference type="Proteomes" id="UP000446658"/>
    </source>
</evidence>
<evidence type="ECO:0000313" key="3">
    <source>
        <dbReference type="EMBL" id="MTD33454.1"/>
    </source>
</evidence>
<dbReference type="RefSeq" id="WP_230370384.1">
    <property type="nucleotide sequence ID" value="NZ_WLYX01000001.1"/>
</dbReference>
<dbReference type="Gene3D" id="3.30.370.10">
    <property type="entry name" value="Barstar-like"/>
    <property type="match status" value="1"/>
</dbReference>
<dbReference type="InterPro" id="IPR035905">
    <property type="entry name" value="Barstar-like_sf"/>
</dbReference>
<comment type="similarity">
    <text evidence="1">Belongs to the barstar family.</text>
</comment>
<dbReference type="InterPro" id="IPR000468">
    <property type="entry name" value="Barstar"/>
</dbReference>
<reference evidence="3 4" key="1">
    <citation type="submission" date="2019-11" db="EMBL/GenBank/DDBJ databases">
        <title>Draft genome sequence of Paludibacterium sp. dN18-1.</title>
        <authorList>
            <person name="Im W.-T."/>
        </authorList>
    </citation>
    <scope>NUCLEOTIDE SEQUENCE [LARGE SCALE GENOMIC DNA]</scope>
    <source>
        <strain evidence="4">dN 18-1</strain>
    </source>
</reference>
<proteinExistence type="inferred from homology"/>
<dbReference type="AlphaFoldDB" id="A0A844GFI4"/>
<organism evidence="3 4">
    <name type="scientific">Paludibacterium denitrificans</name>
    <dbReference type="NCBI Taxonomy" id="2675226"/>
    <lineage>
        <taxon>Bacteria</taxon>
        <taxon>Pseudomonadati</taxon>
        <taxon>Pseudomonadota</taxon>
        <taxon>Betaproteobacteria</taxon>
        <taxon>Neisseriales</taxon>
        <taxon>Chromobacteriaceae</taxon>
        <taxon>Paludibacterium</taxon>
    </lineage>
</organism>
<evidence type="ECO:0000256" key="1">
    <source>
        <dbReference type="ARBA" id="ARBA00006845"/>
    </source>
</evidence>
<dbReference type="EMBL" id="WLYX01000001">
    <property type="protein sequence ID" value="MTD33454.1"/>
    <property type="molecule type" value="Genomic_DNA"/>
</dbReference>
<protein>
    <submittedName>
        <fullName evidence="3">Barnase inhibitor</fullName>
    </submittedName>
</protein>